<dbReference type="InterPro" id="IPR013196">
    <property type="entry name" value="HTH_11"/>
</dbReference>
<dbReference type="InterPro" id="IPR057727">
    <property type="entry name" value="WCX_dom"/>
</dbReference>
<organism evidence="4 5">
    <name type="scientific">Paenibacillus typhae</name>
    <dbReference type="NCBI Taxonomy" id="1174501"/>
    <lineage>
        <taxon>Bacteria</taxon>
        <taxon>Bacillati</taxon>
        <taxon>Bacillota</taxon>
        <taxon>Bacilli</taxon>
        <taxon>Bacillales</taxon>
        <taxon>Paenibacillaceae</taxon>
        <taxon>Paenibacillus</taxon>
    </lineage>
</organism>
<dbReference type="STRING" id="1174501.SAMN05216192_14233"/>
<evidence type="ECO:0000313" key="4">
    <source>
        <dbReference type="EMBL" id="SDK45208.1"/>
    </source>
</evidence>
<feature type="domain" description="HTH deoR-type" evidence="3">
    <location>
        <begin position="2"/>
        <end position="57"/>
    </location>
</feature>
<dbReference type="InterPro" id="IPR026881">
    <property type="entry name" value="WYL_dom"/>
</dbReference>
<gene>
    <name evidence="4" type="ORF">SAMN05216192_14233</name>
</gene>
<accession>A0A1G9C0N0</accession>
<reference evidence="5" key="1">
    <citation type="submission" date="2016-10" db="EMBL/GenBank/DDBJ databases">
        <authorList>
            <person name="Varghese N."/>
            <person name="Submissions S."/>
        </authorList>
    </citation>
    <scope>NUCLEOTIDE SEQUENCE [LARGE SCALE GENOMIC DNA]</scope>
    <source>
        <strain evidence="5">CGMCC 1.11012</strain>
    </source>
</reference>
<dbReference type="SUPFAM" id="SSF46785">
    <property type="entry name" value="Winged helix' DNA-binding domain"/>
    <property type="match status" value="1"/>
</dbReference>
<dbReference type="PANTHER" id="PTHR34580">
    <property type="match status" value="1"/>
</dbReference>
<dbReference type="EMBL" id="FNDX01000042">
    <property type="protein sequence ID" value="SDK45208.1"/>
    <property type="molecule type" value="Genomic_DNA"/>
</dbReference>
<dbReference type="InterPro" id="IPR036388">
    <property type="entry name" value="WH-like_DNA-bd_sf"/>
</dbReference>
<keyword evidence="5" id="KW-1185">Reference proteome</keyword>
<proteinExistence type="predicted"/>
<keyword evidence="2" id="KW-0804">Transcription</keyword>
<dbReference type="Pfam" id="PF13280">
    <property type="entry name" value="WYL"/>
    <property type="match status" value="1"/>
</dbReference>
<dbReference type="PROSITE" id="PS51000">
    <property type="entry name" value="HTH_DEOR_2"/>
    <property type="match status" value="1"/>
</dbReference>
<evidence type="ECO:0000259" key="3">
    <source>
        <dbReference type="PROSITE" id="PS51000"/>
    </source>
</evidence>
<dbReference type="InterPro" id="IPR001034">
    <property type="entry name" value="DeoR_HTH"/>
</dbReference>
<dbReference type="GO" id="GO:0003677">
    <property type="term" value="F:DNA binding"/>
    <property type="evidence" value="ECO:0007669"/>
    <property type="project" value="UniProtKB-KW"/>
</dbReference>
<dbReference type="OrthoDB" id="9815009at2"/>
<dbReference type="Pfam" id="PF25583">
    <property type="entry name" value="WCX"/>
    <property type="match status" value="1"/>
</dbReference>
<evidence type="ECO:0000256" key="2">
    <source>
        <dbReference type="ARBA" id="ARBA00023163"/>
    </source>
</evidence>
<dbReference type="Proteomes" id="UP000199050">
    <property type="component" value="Unassembled WGS sequence"/>
</dbReference>
<dbReference type="InterPro" id="IPR036390">
    <property type="entry name" value="WH_DNA-bd_sf"/>
</dbReference>
<protein>
    <submittedName>
        <fullName evidence="4">Predicted DNA-binding transcriptional regulator YafY, contains an HTH and WYL domains</fullName>
    </submittedName>
</protein>
<dbReference type="InterPro" id="IPR051534">
    <property type="entry name" value="CBASS_pafABC_assoc_protein"/>
</dbReference>
<keyword evidence="1" id="KW-0805">Transcription regulation</keyword>
<name>A0A1G9C0N0_9BACL</name>
<dbReference type="Pfam" id="PF08279">
    <property type="entry name" value="HTH_11"/>
    <property type="match status" value="1"/>
</dbReference>
<dbReference type="GO" id="GO:0003700">
    <property type="term" value="F:DNA-binding transcription factor activity"/>
    <property type="evidence" value="ECO:0007669"/>
    <property type="project" value="InterPro"/>
</dbReference>
<dbReference type="RefSeq" id="WP_090718420.1">
    <property type="nucleotide sequence ID" value="NZ_CBCSKY010000042.1"/>
</dbReference>
<keyword evidence="4" id="KW-0238">DNA-binding</keyword>
<dbReference type="AlphaFoldDB" id="A0A1G9C0N0"/>
<sequence length="330" mass="36402">MRADRLLSIVLLMQARGKISTRELAGLLEVSERTVMRDMEALSASGIPVIAERGRDGGWMLPQGYRTTLTGMKPREIGSLLLTADTAVLEALGIQEDFSSAVRKLEAAAAAKPQDSPLQLLTQRIHIDGAGWHPSGEAYPYLPLLQEAVWTDRMVSMIYSNNGEQKERKIAPLGLVAKRGVWYTAAECGGDMRTFRVSRITRAEITSETFTRPPEFDLASYWEHSTASFKAALPRYPVTLLLSSSGLHALQQERYTTILSTRQSFREGWLEAEAEFHTLESACKIILSLGQEAVAAEPQELVVSLMTALRETSALYEEMARNSPTAGNGI</sequence>
<dbReference type="PANTHER" id="PTHR34580:SF1">
    <property type="entry name" value="PROTEIN PAFC"/>
    <property type="match status" value="1"/>
</dbReference>
<dbReference type="PROSITE" id="PS52050">
    <property type="entry name" value="WYL"/>
    <property type="match status" value="1"/>
</dbReference>
<dbReference type="Gene3D" id="1.10.10.10">
    <property type="entry name" value="Winged helix-like DNA-binding domain superfamily/Winged helix DNA-binding domain"/>
    <property type="match status" value="1"/>
</dbReference>
<evidence type="ECO:0000256" key="1">
    <source>
        <dbReference type="ARBA" id="ARBA00023015"/>
    </source>
</evidence>
<evidence type="ECO:0000313" key="5">
    <source>
        <dbReference type="Proteomes" id="UP000199050"/>
    </source>
</evidence>